<proteinExistence type="predicted"/>
<dbReference type="InterPro" id="IPR018062">
    <property type="entry name" value="HTH_AraC-typ_CS"/>
</dbReference>
<dbReference type="SUPFAM" id="SSF51215">
    <property type="entry name" value="Regulatory protein AraC"/>
    <property type="match status" value="1"/>
</dbReference>
<evidence type="ECO:0000256" key="1">
    <source>
        <dbReference type="ARBA" id="ARBA00023015"/>
    </source>
</evidence>
<evidence type="ECO:0000256" key="2">
    <source>
        <dbReference type="ARBA" id="ARBA00023125"/>
    </source>
</evidence>
<keyword evidence="2" id="KW-0238">DNA-binding</keyword>
<dbReference type="InterPro" id="IPR009057">
    <property type="entry name" value="Homeodomain-like_sf"/>
</dbReference>
<name>A0A0R1VDY0_9LACO</name>
<dbReference type="EMBL" id="AZFN01000012">
    <property type="protein sequence ID" value="KRM02331.1"/>
    <property type="molecule type" value="Genomic_DNA"/>
</dbReference>
<sequence>MKELSTLLHQYNQVELEQKQNNGLNINDMHLPYAPGIIPKIPKNSFFKKSFVEVTKQNRFSFMPTHTHDFLEINYMFSGHSSQIINGNHLELTSGQLLVMGRDVFQTYGYMDEDDILVNILIDIDKLSSTDIEQIEPAKAFIKLIFDEYHSSNNYNNFLVYDLNNLPVQKELIELFIYSSFTRLSPIRLRENLIKAIISGFPQPIINTSKYAIQPTVEISKILDYLDKNFMDISLKKLSQHFGYNTNYLGNKLKSFTGLTFKELQNQKRLLTAESLLVYTDLPISKIADASGFNDPSTLFRTFKKVFNTTPFRYRQIRKNNDQG</sequence>
<dbReference type="GO" id="GO:0003700">
    <property type="term" value="F:DNA-binding transcription factor activity"/>
    <property type="evidence" value="ECO:0007669"/>
    <property type="project" value="InterPro"/>
</dbReference>
<feature type="domain" description="HTH araC/xylS-type" evidence="4">
    <location>
        <begin position="220"/>
        <end position="317"/>
    </location>
</feature>
<comment type="caution">
    <text evidence="5">The sequence shown here is derived from an EMBL/GenBank/DDBJ whole genome shotgun (WGS) entry which is preliminary data.</text>
</comment>
<dbReference type="PATRIC" id="fig|1423749.3.peg.302"/>
<accession>A0A0R1VDY0</accession>
<evidence type="ECO:0000259" key="4">
    <source>
        <dbReference type="PROSITE" id="PS01124"/>
    </source>
</evidence>
<protein>
    <submittedName>
        <fullName evidence="5">Arac</fullName>
    </submittedName>
</protein>
<dbReference type="Proteomes" id="UP000051739">
    <property type="component" value="Unassembled WGS sequence"/>
</dbReference>
<dbReference type="PROSITE" id="PS01124">
    <property type="entry name" value="HTH_ARAC_FAMILY_2"/>
    <property type="match status" value="1"/>
</dbReference>
<evidence type="ECO:0000313" key="6">
    <source>
        <dbReference type="Proteomes" id="UP000051739"/>
    </source>
</evidence>
<dbReference type="AlphaFoldDB" id="A0A0R1VDY0"/>
<keyword evidence="3" id="KW-0804">Transcription</keyword>
<evidence type="ECO:0000313" key="5">
    <source>
        <dbReference type="EMBL" id="KRM02331.1"/>
    </source>
</evidence>
<dbReference type="Gene3D" id="1.10.10.60">
    <property type="entry name" value="Homeodomain-like"/>
    <property type="match status" value="2"/>
</dbReference>
<dbReference type="PANTHER" id="PTHR43280:SF2">
    <property type="entry name" value="HTH-TYPE TRANSCRIPTIONAL REGULATOR EXSA"/>
    <property type="match status" value="1"/>
</dbReference>
<dbReference type="RefSeq" id="WP_056937365.1">
    <property type="nucleotide sequence ID" value="NZ_AZFN01000012.1"/>
</dbReference>
<dbReference type="SUPFAM" id="SSF46689">
    <property type="entry name" value="Homeodomain-like"/>
    <property type="match status" value="1"/>
</dbReference>
<organism evidence="5 6">
    <name type="scientific">Limosilactobacillus gastricus DSM 16045</name>
    <dbReference type="NCBI Taxonomy" id="1423749"/>
    <lineage>
        <taxon>Bacteria</taxon>
        <taxon>Bacillati</taxon>
        <taxon>Bacillota</taxon>
        <taxon>Bacilli</taxon>
        <taxon>Lactobacillales</taxon>
        <taxon>Lactobacillaceae</taxon>
        <taxon>Limosilactobacillus</taxon>
    </lineage>
</organism>
<dbReference type="InterPro" id="IPR037923">
    <property type="entry name" value="HTH-like"/>
</dbReference>
<dbReference type="Pfam" id="PF12833">
    <property type="entry name" value="HTH_18"/>
    <property type="match status" value="1"/>
</dbReference>
<dbReference type="SMART" id="SM00342">
    <property type="entry name" value="HTH_ARAC"/>
    <property type="match status" value="1"/>
</dbReference>
<gene>
    <name evidence="5" type="ORF">FC60_GL000301</name>
</gene>
<keyword evidence="1" id="KW-0805">Transcription regulation</keyword>
<reference evidence="5 6" key="1">
    <citation type="journal article" date="2015" name="Genome Announc.">
        <title>Expanding the biotechnology potential of lactobacilli through comparative genomics of 213 strains and associated genera.</title>
        <authorList>
            <person name="Sun Z."/>
            <person name="Harris H.M."/>
            <person name="McCann A."/>
            <person name="Guo C."/>
            <person name="Argimon S."/>
            <person name="Zhang W."/>
            <person name="Yang X."/>
            <person name="Jeffery I.B."/>
            <person name="Cooney J.C."/>
            <person name="Kagawa T.F."/>
            <person name="Liu W."/>
            <person name="Song Y."/>
            <person name="Salvetti E."/>
            <person name="Wrobel A."/>
            <person name="Rasinkangas P."/>
            <person name="Parkhill J."/>
            <person name="Rea M.C."/>
            <person name="O'Sullivan O."/>
            <person name="Ritari J."/>
            <person name="Douillard F.P."/>
            <person name="Paul Ross R."/>
            <person name="Yang R."/>
            <person name="Briner A.E."/>
            <person name="Felis G.E."/>
            <person name="de Vos W.M."/>
            <person name="Barrangou R."/>
            <person name="Klaenhammer T.R."/>
            <person name="Caufield P.W."/>
            <person name="Cui Y."/>
            <person name="Zhang H."/>
            <person name="O'Toole P.W."/>
        </authorList>
    </citation>
    <scope>NUCLEOTIDE SEQUENCE [LARGE SCALE GENOMIC DNA]</scope>
    <source>
        <strain evidence="5 6">DSM 16045</strain>
    </source>
</reference>
<dbReference type="PANTHER" id="PTHR43280">
    <property type="entry name" value="ARAC-FAMILY TRANSCRIPTIONAL REGULATOR"/>
    <property type="match status" value="1"/>
</dbReference>
<dbReference type="InterPro" id="IPR018060">
    <property type="entry name" value="HTH_AraC"/>
</dbReference>
<keyword evidence="6" id="KW-1185">Reference proteome</keyword>
<dbReference type="PROSITE" id="PS00041">
    <property type="entry name" value="HTH_ARAC_FAMILY_1"/>
    <property type="match status" value="1"/>
</dbReference>
<evidence type="ECO:0000256" key="3">
    <source>
        <dbReference type="ARBA" id="ARBA00023163"/>
    </source>
</evidence>
<dbReference type="GO" id="GO:0043565">
    <property type="term" value="F:sequence-specific DNA binding"/>
    <property type="evidence" value="ECO:0007669"/>
    <property type="project" value="InterPro"/>
</dbReference>